<evidence type="ECO:0000313" key="7">
    <source>
        <dbReference type="Proteomes" id="UP000239494"/>
    </source>
</evidence>
<sequence length="379" mass="40260">MAALTHPPGAVSVSVPPARRTIRSVVAIVGALSLVELLHVLSLDPGITRSAFLIADTAVLAVAQVCYFSNPSARRGFPFGHLALALQAVLVALPVLAVGHTWIGVPGLLAGSVLLVLPRAAGWSAFTAVVAAATWARFAAEHDVSDAATCAVATAMTGLVTHGMPWLAAVAVKVSATRGDLARAAVAEERVRVSRDLHDLLGYGLSAIKLKSELTHRLLPEHPDRARESLAEIVDITHRTLVDVRSVALGYRLLSVEEAFRSADAVLRSAGIDVAMELHTDPIPEPAATVLATVLREGVTNVLRHSEAGRCEITLCRKEDAVELRIVNDGMRDTPQDHHTGSGVRNMTERVLEIGGSFSSHRDDDVFRLLASVPLAPRD</sequence>
<dbReference type="Gene3D" id="3.30.565.10">
    <property type="entry name" value="Histidine kinase-like ATPase, C-terminal domain"/>
    <property type="match status" value="1"/>
</dbReference>
<keyword evidence="2 6" id="KW-0418">Kinase</keyword>
<keyword evidence="3" id="KW-0902">Two-component regulatory system</keyword>
<organism evidence="6 7">
    <name type="scientific">Umezawaea tangerina</name>
    <dbReference type="NCBI Taxonomy" id="84725"/>
    <lineage>
        <taxon>Bacteria</taxon>
        <taxon>Bacillati</taxon>
        <taxon>Actinomycetota</taxon>
        <taxon>Actinomycetes</taxon>
        <taxon>Pseudonocardiales</taxon>
        <taxon>Pseudonocardiaceae</taxon>
        <taxon>Umezawaea</taxon>
    </lineage>
</organism>
<evidence type="ECO:0000256" key="3">
    <source>
        <dbReference type="ARBA" id="ARBA00023012"/>
    </source>
</evidence>
<dbReference type="GO" id="GO:0046983">
    <property type="term" value="F:protein dimerization activity"/>
    <property type="evidence" value="ECO:0007669"/>
    <property type="project" value="InterPro"/>
</dbReference>
<gene>
    <name evidence="6" type="ORF">CLV43_102745</name>
</gene>
<evidence type="ECO:0000313" key="6">
    <source>
        <dbReference type="EMBL" id="PRY45180.1"/>
    </source>
</evidence>
<dbReference type="Gene3D" id="1.20.5.1930">
    <property type="match status" value="1"/>
</dbReference>
<dbReference type="PANTHER" id="PTHR24421:SF63">
    <property type="entry name" value="SENSOR HISTIDINE KINASE DESK"/>
    <property type="match status" value="1"/>
</dbReference>
<keyword evidence="4" id="KW-0812">Transmembrane</keyword>
<keyword evidence="1" id="KW-0808">Transferase</keyword>
<feature type="transmembrane region" description="Helical" evidence="4">
    <location>
        <begin position="21"/>
        <end position="41"/>
    </location>
</feature>
<evidence type="ECO:0000256" key="2">
    <source>
        <dbReference type="ARBA" id="ARBA00022777"/>
    </source>
</evidence>
<evidence type="ECO:0000259" key="5">
    <source>
        <dbReference type="Pfam" id="PF07730"/>
    </source>
</evidence>
<feature type="domain" description="Signal transduction histidine kinase subgroup 3 dimerisation and phosphoacceptor" evidence="5">
    <location>
        <begin position="189"/>
        <end position="252"/>
    </location>
</feature>
<feature type="transmembrane region" description="Helical" evidence="4">
    <location>
        <begin position="47"/>
        <end position="70"/>
    </location>
</feature>
<dbReference type="CDD" id="cd16917">
    <property type="entry name" value="HATPase_UhpB-NarQ-NarX-like"/>
    <property type="match status" value="1"/>
</dbReference>
<keyword evidence="7" id="KW-1185">Reference proteome</keyword>
<keyword evidence="4" id="KW-1133">Transmembrane helix</keyword>
<dbReference type="InterPro" id="IPR036890">
    <property type="entry name" value="HATPase_C_sf"/>
</dbReference>
<dbReference type="AlphaFoldDB" id="A0A2T0THN8"/>
<dbReference type="InterPro" id="IPR011712">
    <property type="entry name" value="Sig_transdc_His_kin_sub3_dim/P"/>
</dbReference>
<evidence type="ECO:0000256" key="4">
    <source>
        <dbReference type="SAM" id="Phobius"/>
    </source>
</evidence>
<dbReference type="Pfam" id="PF07730">
    <property type="entry name" value="HisKA_3"/>
    <property type="match status" value="1"/>
</dbReference>
<evidence type="ECO:0000256" key="1">
    <source>
        <dbReference type="ARBA" id="ARBA00022679"/>
    </source>
</evidence>
<keyword evidence="4" id="KW-0472">Membrane</keyword>
<dbReference type="OrthoDB" id="5241784at2"/>
<reference evidence="6 7" key="1">
    <citation type="submission" date="2018-03" db="EMBL/GenBank/DDBJ databases">
        <title>Genomic Encyclopedia of Archaeal and Bacterial Type Strains, Phase II (KMG-II): from individual species to whole genera.</title>
        <authorList>
            <person name="Goeker M."/>
        </authorList>
    </citation>
    <scope>NUCLEOTIDE SEQUENCE [LARGE SCALE GENOMIC DNA]</scope>
    <source>
        <strain evidence="6 7">DSM 44720</strain>
    </source>
</reference>
<accession>A0A2T0THN8</accession>
<comment type="caution">
    <text evidence="6">The sequence shown here is derived from an EMBL/GenBank/DDBJ whole genome shotgun (WGS) entry which is preliminary data.</text>
</comment>
<dbReference type="GO" id="GO:0000155">
    <property type="term" value="F:phosphorelay sensor kinase activity"/>
    <property type="evidence" value="ECO:0007669"/>
    <property type="project" value="InterPro"/>
</dbReference>
<dbReference type="Proteomes" id="UP000239494">
    <property type="component" value="Unassembled WGS sequence"/>
</dbReference>
<dbReference type="InterPro" id="IPR050482">
    <property type="entry name" value="Sensor_HK_TwoCompSys"/>
</dbReference>
<dbReference type="EMBL" id="PVTF01000002">
    <property type="protein sequence ID" value="PRY45180.1"/>
    <property type="molecule type" value="Genomic_DNA"/>
</dbReference>
<proteinExistence type="predicted"/>
<name>A0A2T0THN8_9PSEU</name>
<dbReference type="PANTHER" id="PTHR24421">
    <property type="entry name" value="NITRATE/NITRITE SENSOR PROTEIN NARX-RELATED"/>
    <property type="match status" value="1"/>
</dbReference>
<feature type="transmembrane region" description="Helical" evidence="4">
    <location>
        <begin position="82"/>
        <end position="103"/>
    </location>
</feature>
<dbReference type="GO" id="GO:0016020">
    <property type="term" value="C:membrane"/>
    <property type="evidence" value="ECO:0007669"/>
    <property type="project" value="InterPro"/>
</dbReference>
<protein>
    <submittedName>
        <fullName evidence="6">Histidine kinase</fullName>
    </submittedName>
</protein>
<dbReference type="SUPFAM" id="SSF55874">
    <property type="entry name" value="ATPase domain of HSP90 chaperone/DNA topoisomerase II/histidine kinase"/>
    <property type="match status" value="1"/>
</dbReference>